<proteinExistence type="predicted"/>
<feature type="domain" description="Helicase-associated" evidence="1">
    <location>
        <begin position="14"/>
        <end position="74"/>
    </location>
</feature>
<dbReference type="EMBL" id="JALLPJ020000204">
    <property type="protein sequence ID" value="KAL3798786.1"/>
    <property type="molecule type" value="Genomic_DNA"/>
</dbReference>
<organism evidence="2 3">
    <name type="scientific">Cyclotella atomus</name>
    <dbReference type="NCBI Taxonomy" id="382360"/>
    <lineage>
        <taxon>Eukaryota</taxon>
        <taxon>Sar</taxon>
        <taxon>Stramenopiles</taxon>
        <taxon>Ochrophyta</taxon>
        <taxon>Bacillariophyta</taxon>
        <taxon>Coscinodiscophyceae</taxon>
        <taxon>Thalassiosirophycidae</taxon>
        <taxon>Stephanodiscales</taxon>
        <taxon>Stephanodiscaceae</taxon>
        <taxon>Cyclotella</taxon>
    </lineage>
</organism>
<reference evidence="2 3" key="1">
    <citation type="submission" date="2024-10" db="EMBL/GenBank/DDBJ databases">
        <title>Updated reference genomes for cyclostephanoid diatoms.</title>
        <authorList>
            <person name="Roberts W.R."/>
            <person name="Alverson A.J."/>
        </authorList>
    </citation>
    <scope>NUCLEOTIDE SEQUENCE [LARGE SCALE GENOMIC DNA]</scope>
    <source>
        <strain evidence="2 3">AJA010-31</strain>
    </source>
</reference>
<dbReference type="PANTHER" id="PTHR33418:SF1">
    <property type="entry name" value="HELICASE-ASSOCIATED DOMAIN-CONTAINING PROTEIN"/>
    <property type="match status" value="1"/>
</dbReference>
<evidence type="ECO:0000313" key="3">
    <source>
        <dbReference type="Proteomes" id="UP001530400"/>
    </source>
</evidence>
<dbReference type="InterPro" id="IPR005114">
    <property type="entry name" value="Helicase_assoc"/>
</dbReference>
<evidence type="ECO:0000313" key="2">
    <source>
        <dbReference type="EMBL" id="KAL3798786.1"/>
    </source>
</evidence>
<name>A0ABD3QH03_9STRA</name>
<dbReference type="PANTHER" id="PTHR33418">
    <property type="entry name" value="HELICASE-ASSOCIATED"/>
    <property type="match status" value="1"/>
</dbReference>
<dbReference type="Proteomes" id="UP001530400">
    <property type="component" value="Unassembled WGS sequence"/>
</dbReference>
<feature type="domain" description="Helicase-associated" evidence="1">
    <location>
        <begin position="87"/>
        <end position="153"/>
    </location>
</feature>
<keyword evidence="3" id="KW-1185">Reference proteome</keyword>
<evidence type="ECO:0000259" key="1">
    <source>
        <dbReference type="Pfam" id="PF03457"/>
    </source>
</evidence>
<accession>A0ABD3QH03</accession>
<gene>
    <name evidence="2" type="ORF">ACHAWO_012030</name>
</gene>
<dbReference type="Gene3D" id="6.10.140.530">
    <property type="match status" value="2"/>
</dbReference>
<dbReference type="Pfam" id="PF03457">
    <property type="entry name" value="HA"/>
    <property type="match status" value="2"/>
</dbReference>
<sequence>MNPPMKGSKKDINKEWTVMFEKLEAYKREHNTCNVPKRYANDPKLGHWVHYQRTMCKTKKLSQERKDMLETIGFVWSERKPSSGREQTSWDERFQELKEFYKNNGHCKVPRSGPNAALGRWVKWQRWNRTLLDRGESSVLTKRKIKLLNSLNFSWGYQKVQTSKATPSKPAETEVSIEPLPYMPTETKPSAKESIEPLPFMPTESNTSSIVNHDERQHVVSPPFSTLSFENRLAKSTQDDRSSFFSRLEGSTNTFGQQVKASRFYNRNQANFSRPSMSPFEGDYERFDRQTTAYELNLRIQAYQNRNCMPNNFQGMPRPNEDPMMQASFKVGADQMNFGNHVAVTKCWKCSVCRYASFDTYEEALAHENNCNGYPEGSFCRACAA</sequence>
<dbReference type="AlphaFoldDB" id="A0ABD3QH03"/>
<comment type="caution">
    <text evidence="2">The sequence shown here is derived from an EMBL/GenBank/DDBJ whole genome shotgun (WGS) entry which is preliminary data.</text>
</comment>
<protein>
    <recommendedName>
        <fullName evidence="1">Helicase-associated domain-containing protein</fullName>
    </recommendedName>
</protein>